<dbReference type="PANTHER" id="PTHR43155:SF2">
    <property type="entry name" value="CYCLIC DI-GMP PHOSPHODIESTERASE PA4108"/>
    <property type="match status" value="1"/>
</dbReference>
<feature type="domain" description="HD-GYP" evidence="1">
    <location>
        <begin position="10"/>
        <end position="203"/>
    </location>
</feature>
<dbReference type="InterPro" id="IPR037522">
    <property type="entry name" value="HD_GYP_dom"/>
</dbReference>
<dbReference type="Gene3D" id="1.10.3210.10">
    <property type="entry name" value="Hypothetical protein af1432"/>
    <property type="match status" value="1"/>
</dbReference>
<dbReference type="PANTHER" id="PTHR43155">
    <property type="entry name" value="CYCLIC DI-GMP PHOSPHODIESTERASE PA4108-RELATED"/>
    <property type="match status" value="1"/>
</dbReference>
<dbReference type="Proteomes" id="UP000366051">
    <property type="component" value="Chromosome"/>
</dbReference>
<dbReference type="OrthoDB" id="9804747at2"/>
<evidence type="ECO:0000259" key="1">
    <source>
        <dbReference type="PROSITE" id="PS51832"/>
    </source>
</evidence>
<dbReference type="KEGG" id="hcv:FTV88_1009"/>
<dbReference type="EMBL" id="CP045875">
    <property type="protein sequence ID" value="QGG47161.1"/>
    <property type="molecule type" value="Genomic_DNA"/>
</dbReference>
<dbReference type="InterPro" id="IPR003607">
    <property type="entry name" value="HD/PDEase_dom"/>
</dbReference>
<organism evidence="2 3">
    <name type="scientific">Heliorestis convoluta</name>
    <dbReference type="NCBI Taxonomy" id="356322"/>
    <lineage>
        <taxon>Bacteria</taxon>
        <taxon>Bacillati</taxon>
        <taxon>Bacillota</taxon>
        <taxon>Clostridia</taxon>
        <taxon>Eubacteriales</taxon>
        <taxon>Heliobacteriaceae</taxon>
        <taxon>Heliorestis</taxon>
    </lineage>
</organism>
<reference evidence="3" key="1">
    <citation type="submission" date="2019-11" db="EMBL/GenBank/DDBJ databases">
        <title>Genome sequence of Heliorestis convoluta strain HH, an alkaliphilic and minimalistic phototrophic bacterium from a soda lake in Egypt.</title>
        <authorList>
            <person name="Dewey E.D."/>
            <person name="Stokes L.M."/>
            <person name="Burchell B.M."/>
            <person name="Shaffer K.N."/>
            <person name="Huntington A.M."/>
            <person name="Baker J.M."/>
            <person name="Nadendla S."/>
            <person name="Giglio M.G."/>
            <person name="Touchman J.W."/>
            <person name="Blankenship R.E."/>
            <person name="Madigan M.T."/>
            <person name="Sattley W.M."/>
        </authorList>
    </citation>
    <scope>NUCLEOTIDE SEQUENCE [LARGE SCALE GENOMIC DNA]</scope>
    <source>
        <strain evidence="3">HH</strain>
    </source>
</reference>
<keyword evidence="3" id="KW-1185">Reference proteome</keyword>
<dbReference type="NCBIfam" id="TIGR00277">
    <property type="entry name" value="HDIG"/>
    <property type="match status" value="1"/>
</dbReference>
<accession>A0A5Q2MYU5</accession>
<proteinExistence type="predicted"/>
<dbReference type="SMART" id="SM00471">
    <property type="entry name" value="HDc"/>
    <property type="match status" value="1"/>
</dbReference>
<protein>
    <submittedName>
        <fullName evidence="2">HD domain protein</fullName>
    </submittedName>
</protein>
<dbReference type="InterPro" id="IPR006675">
    <property type="entry name" value="HDIG_dom"/>
</dbReference>
<gene>
    <name evidence="2" type="ORF">FTV88_1009</name>
</gene>
<dbReference type="RefSeq" id="WP_153724598.1">
    <property type="nucleotide sequence ID" value="NZ_CP045875.1"/>
</dbReference>
<dbReference type="Pfam" id="PF13487">
    <property type="entry name" value="HD_5"/>
    <property type="match status" value="1"/>
</dbReference>
<dbReference type="AlphaFoldDB" id="A0A5Q2MYU5"/>
<evidence type="ECO:0000313" key="3">
    <source>
        <dbReference type="Proteomes" id="UP000366051"/>
    </source>
</evidence>
<name>A0A5Q2MYU5_9FIRM</name>
<sequence>MSTCILTEQQYKEMVSKTHQLLSALYNYHSPIYHHSLQVGKVTQSFLRYLNWSSQDIIIGTTAALLHDIGKMRVEKELWSKEQGITILEYIQMEVHASHSQNILTEAAVFPAIIIESVAQHHERENGAGYPNKINKMTPLASIIAIVNDYTALQEIRPGHPVRSSFQALTHMLEQENHYDRVLFRAWQNYLVLQGITSQPIETKPITSLTA</sequence>
<dbReference type="PROSITE" id="PS51832">
    <property type="entry name" value="HD_GYP"/>
    <property type="match status" value="1"/>
</dbReference>
<dbReference type="SUPFAM" id="SSF109604">
    <property type="entry name" value="HD-domain/PDEase-like"/>
    <property type="match status" value="1"/>
</dbReference>
<evidence type="ECO:0000313" key="2">
    <source>
        <dbReference type="EMBL" id="QGG47161.1"/>
    </source>
</evidence>
<dbReference type="CDD" id="cd00077">
    <property type="entry name" value="HDc"/>
    <property type="match status" value="1"/>
</dbReference>